<organism evidence="1 2">
    <name type="scientific">Orchesella dallaii</name>
    <dbReference type="NCBI Taxonomy" id="48710"/>
    <lineage>
        <taxon>Eukaryota</taxon>
        <taxon>Metazoa</taxon>
        <taxon>Ecdysozoa</taxon>
        <taxon>Arthropoda</taxon>
        <taxon>Hexapoda</taxon>
        <taxon>Collembola</taxon>
        <taxon>Entomobryomorpha</taxon>
        <taxon>Entomobryoidea</taxon>
        <taxon>Orchesellidae</taxon>
        <taxon>Orchesellinae</taxon>
        <taxon>Orchesella</taxon>
    </lineage>
</organism>
<dbReference type="InterPro" id="IPR032675">
    <property type="entry name" value="LRR_dom_sf"/>
</dbReference>
<sequence length="498" mass="58411">MSWLPSCLRGPKKDVDEEFKVKVVKVVEPEAEIVYPAVTLVFGLLPEIWERILTDLPPKDFLCAINTYPEWRKLVSAPKKAAILFPMVFPLLIKYFPVNTFLNCRRISKETNKCLEEILETSLFPPDELDFAFDIPRKLSYEEATRHRKVIYICFKARMEFTNSSSTSRFRQHYLVNLNQTKPLADSFMWRTISVDLDENVEDVLSRIGQHVRNLHMFQCKPKDLTSIRNMTCVLSLCTNIKSLKIRSSTRYTHREYNYNNQNFTVQFPKLPFFEELDVMGFHNEDTEQFMRFAFFPILEQYGSQLKTLKFSGQILELDFVTVRMLQELAPNLKCILIDSLSPIGVEKLSQVENWEPTDLHIQLVNICTENEEGGLKPIQLFENTIRELHVSLQYFAGNLVFDGVYSELKILLIKTRDGIDLADMDFWEFLPSTCPRLEQLQLQTKMVRRDKVESTQERHKNKAMQTFRRLPSLTKVAVWYDRDQKVFRRPAKSQLAQ</sequence>
<evidence type="ECO:0000313" key="2">
    <source>
        <dbReference type="Proteomes" id="UP001642540"/>
    </source>
</evidence>
<evidence type="ECO:0008006" key="3">
    <source>
        <dbReference type="Google" id="ProtNLM"/>
    </source>
</evidence>
<accession>A0ABP1S6Z0</accession>
<gene>
    <name evidence="1" type="ORF">ODALV1_LOCUS30521</name>
</gene>
<protein>
    <recommendedName>
        <fullName evidence="3">F-box domain-containing protein</fullName>
    </recommendedName>
</protein>
<reference evidence="1 2" key="1">
    <citation type="submission" date="2024-08" db="EMBL/GenBank/DDBJ databases">
        <authorList>
            <person name="Cucini C."/>
            <person name="Frati F."/>
        </authorList>
    </citation>
    <scope>NUCLEOTIDE SEQUENCE [LARGE SCALE GENOMIC DNA]</scope>
</reference>
<dbReference type="Proteomes" id="UP001642540">
    <property type="component" value="Unassembled WGS sequence"/>
</dbReference>
<keyword evidence="2" id="KW-1185">Reference proteome</keyword>
<proteinExistence type="predicted"/>
<dbReference type="Gene3D" id="3.80.10.10">
    <property type="entry name" value="Ribonuclease Inhibitor"/>
    <property type="match status" value="1"/>
</dbReference>
<evidence type="ECO:0000313" key="1">
    <source>
        <dbReference type="EMBL" id="CAL8145528.1"/>
    </source>
</evidence>
<dbReference type="EMBL" id="CAXLJM020000164">
    <property type="protein sequence ID" value="CAL8145528.1"/>
    <property type="molecule type" value="Genomic_DNA"/>
</dbReference>
<name>A0ABP1S6Z0_9HEXA</name>
<comment type="caution">
    <text evidence="1">The sequence shown here is derived from an EMBL/GenBank/DDBJ whole genome shotgun (WGS) entry which is preliminary data.</text>
</comment>